<feature type="signal peptide" evidence="2">
    <location>
        <begin position="1"/>
        <end position="19"/>
    </location>
</feature>
<evidence type="ECO:0000256" key="1">
    <source>
        <dbReference type="SAM" id="MobiDB-lite"/>
    </source>
</evidence>
<name>A0A377FVY0_9BACL</name>
<dbReference type="EMBL" id="UGGP01000001">
    <property type="protein sequence ID" value="STO09002.1"/>
    <property type="molecule type" value="Genomic_DNA"/>
</dbReference>
<evidence type="ECO:0000313" key="3">
    <source>
        <dbReference type="EMBL" id="STO09002.1"/>
    </source>
</evidence>
<feature type="chain" id="PRO_5039450481" description="Gas vesicle protein" evidence="2">
    <location>
        <begin position="20"/>
        <end position="95"/>
    </location>
</feature>
<dbReference type="Proteomes" id="UP000254060">
    <property type="component" value="Unassembled WGS sequence"/>
</dbReference>
<gene>
    <name evidence="3" type="ORF">NCTC13163_02397</name>
</gene>
<dbReference type="AlphaFoldDB" id="A0A377FVY0"/>
<dbReference type="RefSeq" id="WP_029335893.1">
    <property type="nucleotide sequence ID" value="NZ_UGGP01000001.1"/>
</dbReference>
<keyword evidence="2" id="KW-0732">Signal</keyword>
<reference evidence="3 4" key="1">
    <citation type="submission" date="2018-06" db="EMBL/GenBank/DDBJ databases">
        <authorList>
            <consortium name="Pathogen Informatics"/>
            <person name="Doyle S."/>
        </authorList>
    </citation>
    <scope>NUCLEOTIDE SEQUENCE [LARGE SCALE GENOMIC DNA]</scope>
    <source>
        <strain evidence="3 4">NCTC13163</strain>
    </source>
</reference>
<sequence length="95" mass="10634">MDKKVLMGIVLGVAGAALVAPKVAALLTQDRDEDTWSKMDRMESVDSDKDEAEEGLTQLDSNHRAEWQANGFPQTHAERERLMNESEETFKGQDI</sequence>
<dbReference type="OrthoDB" id="2429124at2"/>
<organism evidence="3 4">
    <name type="scientific">Exiguobacterium aurantiacum</name>
    <dbReference type="NCBI Taxonomy" id="33987"/>
    <lineage>
        <taxon>Bacteria</taxon>
        <taxon>Bacillati</taxon>
        <taxon>Bacillota</taxon>
        <taxon>Bacilli</taxon>
        <taxon>Bacillales</taxon>
        <taxon>Bacillales Family XII. Incertae Sedis</taxon>
        <taxon>Exiguobacterium</taxon>
    </lineage>
</organism>
<evidence type="ECO:0008006" key="5">
    <source>
        <dbReference type="Google" id="ProtNLM"/>
    </source>
</evidence>
<accession>A0A377FVY0</accession>
<evidence type="ECO:0000256" key="2">
    <source>
        <dbReference type="SAM" id="SignalP"/>
    </source>
</evidence>
<proteinExistence type="predicted"/>
<evidence type="ECO:0000313" key="4">
    <source>
        <dbReference type="Proteomes" id="UP000254060"/>
    </source>
</evidence>
<feature type="region of interest" description="Disordered" evidence="1">
    <location>
        <begin position="37"/>
        <end position="61"/>
    </location>
</feature>
<feature type="compositionally biased region" description="Basic and acidic residues" evidence="1">
    <location>
        <begin position="37"/>
        <end position="47"/>
    </location>
</feature>
<protein>
    <recommendedName>
        <fullName evidence="5">Gas vesicle protein</fullName>
    </recommendedName>
</protein>